<dbReference type="Gene3D" id="3.90.550.10">
    <property type="entry name" value="Spore Coat Polysaccharide Biosynthesis Protein SpsA, Chain A"/>
    <property type="match status" value="1"/>
</dbReference>
<dbReference type="RefSeq" id="WP_285272862.1">
    <property type="nucleotide sequence ID" value="NZ_JASNVW010000001.1"/>
</dbReference>
<organism evidence="2 3">
    <name type="scientific">Ignisphaera cupida</name>
    <dbReference type="NCBI Taxonomy" id="3050454"/>
    <lineage>
        <taxon>Archaea</taxon>
        <taxon>Thermoproteota</taxon>
        <taxon>Thermoprotei</taxon>
        <taxon>Desulfurococcales</taxon>
        <taxon>Desulfurococcaceae</taxon>
        <taxon>Ignisphaera</taxon>
    </lineage>
</organism>
<sequence length="164" mass="18826">MFGTKLRDVLSGMYLIRVDSVSDLLFEMKGFSIESEIVAHIASTGGKICEIPIEYRKRLGKKKLGVRHGFRIALDMLRLAYRYNPISLSLIISIPFLVMGFALSSYVLYRYVVYGVKHYVKGLIGLGLLAVGVLGIFLSLLSIYLKRFEIRIYRRIRELEKRLE</sequence>
<evidence type="ECO:0008006" key="4">
    <source>
        <dbReference type="Google" id="ProtNLM"/>
    </source>
</evidence>
<keyword evidence="1" id="KW-1133">Transmembrane helix</keyword>
<evidence type="ECO:0000256" key="1">
    <source>
        <dbReference type="SAM" id="Phobius"/>
    </source>
</evidence>
<comment type="caution">
    <text evidence="2">The sequence shown here is derived from an EMBL/GenBank/DDBJ whole genome shotgun (WGS) entry which is preliminary data.</text>
</comment>
<keyword evidence="1" id="KW-0472">Membrane</keyword>
<evidence type="ECO:0000313" key="2">
    <source>
        <dbReference type="EMBL" id="MDK6027882.1"/>
    </source>
</evidence>
<dbReference type="PANTHER" id="PTHR48090:SF7">
    <property type="entry name" value="RFBJ PROTEIN"/>
    <property type="match status" value="1"/>
</dbReference>
<dbReference type="InterPro" id="IPR029044">
    <property type="entry name" value="Nucleotide-diphossugar_trans"/>
</dbReference>
<dbReference type="PANTHER" id="PTHR48090">
    <property type="entry name" value="UNDECAPRENYL-PHOSPHATE 4-DEOXY-4-FORMAMIDO-L-ARABINOSE TRANSFERASE-RELATED"/>
    <property type="match status" value="1"/>
</dbReference>
<reference evidence="2 3" key="1">
    <citation type="submission" date="2023-05" db="EMBL/GenBank/DDBJ databases">
        <title>A new hyperthermophilic archaea 'Ignisphaera cupida' sp. nov. and description of the family 'Ignisphaeraceae' fam. nov.</title>
        <authorList>
            <person name="Podosokorskaya O.A."/>
            <person name="Elcheninov A.G."/>
            <person name="Klukina A."/>
            <person name="Merkel A.Y."/>
        </authorList>
    </citation>
    <scope>NUCLEOTIDE SEQUENCE [LARGE SCALE GENOMIC DNA]</scope>
    <source>
        <strain evidence="2 3">4213-co</strain>
    </source>
</reference>
<dbReference type="AlphaFoldDB" id="A0ABD4Z4G7"/>
<proteinExistence type="predicted"/>
<accession>A0ABD4Z4G7</accession>
<gene>
    <name evidence="2" type="ORF">QPL79_00685</name>
</gene>
<dbReference type="InterPro" id="IPR050256">
    <property type="entry name" value="Glycosyltransferase_2"/>
</dbReference>
<protein>
    <recommendedName>
        <fullName evidence="4">Glycosyltransferase family 2 protein</fullName>
    </recommendedName>
</protein>
<keyword evidence="1" id="KW-0812">Transmembrane</keyword>
<feature type="transmembrane region" description="Helical" evidence="1">
    <location>
        <begin position="123"/>
        <end position="145"/>
    </location>
</feature>
<name>A0ABD4Z4G7_9CREN</name>
<feature type="transmembrane region" description="Helical" evidence="1">
    <location>
        <begin position="86"/>
        <end position="111"/>
    </location>
</feature>
<dbReference type="Proteomes" id="UP001529235">
    <property type="component" value="Unassembled WGS sequence"/>
</dbReference>
<dbReference type="EMBL" id="JASNVW010000001">
    <property type="protein sequence ID" value="MDK6027882.1"/>
    <property type="molecule type" value="Genomic_DNA"/>
</dbReference>
<evidence type="ECO:0000313" key="3">
    <source>
        <dbReference type="Proteomes" id="UP001529235"/>
    </source>
</evidence>
<keyword evidence="3" id="KW-1185">Reference proteome</keyword>